<dbReference type="Pfam" id="PF01555">
    <property type="entry name" value="N6_N4_Mtase"/>
    <property type="match status" value="1"/>
</dbReference>
<dbReference type="STRING" id="1073325.SAMN05444483_10763"/>
<evidence type="ECO:0000256" key="4">
    <source>
        <dbReference type="ARBA" id="ARBA00022679"/>
    </source>
</evidence>
<protein>
    <recommendedName>
        <fullName evidence="2">site-specific DNA-methyltransferase (adenine-specific)</fullName>
        <ecNumber evidence="2">2.1.1.72</ecNumber>
    </recommendedName>
</protein>
<dbReference type="OrthoDB" id="9800801at2"/>
<dbReference type="InterPro" id="IPR002941">
    <property type="entry name" value="DNA_methylase_N4/N6"/>
</dbReference>
<dbReference type="InterPro" id="IPR029063">
    <property type="entry name" value="SAM-dependent_MTases_sf"/>
</dbReference>
<keyword evidence="5" id="KW-0949">S-adenosyl-L-methionine</keyword>
<dbReference type="PRINTS" id="PR00506">
    <property type="entry name" value="D21N6MTFRASE"/>
</dbReference>
<dbReference type="EMBL" id="FQVT01000007">
    <property type="protein sequence ID" value="SHG25284.1"/>
    <property type="molecule type" value="Genomic_DNA"/>
</dbReference>
<evidence type="ECO:0000256" key="6">
    <source>
        <dbReference type="ARBA" id="ARBA00047942"/>
    </source>
</evidence>
<dbReference type="RefSeq" id="WP_072879945.1">
    <property type="nucleotide sequence ID" value="NZ_FQVT01000007.1"/>
</dbReference>
<proteinExistence type="inferred from homology"/>
<name>A0A1M5IA84_SALEC</name>
<accession>A0A1M5IA84</accession>
<evidence type="ECO:0000313" key="8">
    <source>
        <dbReference type="EMBL" id="SHG25284.1"/>
    </source>
</evidence>
<dbReference type="GO" id="GO:0008170">
    <property type="term" value="F:N-methyltransferase activity"/>
    <property type="evidence" value="ECO:0007669"/>
    <property type="project" value="InterPro"/>
</dbReference>
<evidence type="ECO:0000259" key="7">
    <source>
        <dbReference type="Pfam" id="PF01555"/>
    </source>
</evidence>
<evidence type="ECO:0000256" key="3">
    <source>
        <dbReference type="ARBA" id="ARBA00022603"/>
    </source>
</evidence>
<dbReference type="PROSITE" id="PS00092">
    <property type="entry name" value="N6_MTASE"/>
    <property type="match status" value="1"/>
</dbReference>
<organism evidence="8 9">
    <name type="scientific">Salegentibacter echinorum</name>
    <dbReference type="NCBI Taxonomy" id="1073325"/>
    <lineage>
        <taxon>Bacteria</taxon>
        <taxon>Pseudomonadati</taxon>
        <taxon>Bacteroidota</taxon>
        <taxon>Flavobacteriia</taxon>
        <taxon>Flavobacteriales</taxon>
        <taxon>Flavobacteriaceae</taxon>
        <taxon>Salegentibacter</taxon>
    </lineage>
</organism>
<dbReference type="SUPFAM" id="SSF53335">
    <property type="entry name" value="S-adenosyl-L-methionine-dependent methyltransferases"/>
    <property type="match status" value="1"/>
</dbReference>
<feature type="domain" description="DNA methylase N-4/N-6" evidence="7">
    <location>
        <begin position="121"/>
        <end position="491"/>
    </location>
</feature>
<dbReference type="AlphaFoldDB" id="A0A1M5IA84"/>
<dbReference type="InterPro" id="IPR002052">
    <property type="entry name" value="DNA_methylase_N6_adenine_CS"/>
</dbReference>
<dbReference type="GO" id="GO:0009007">
    <property type="term" value="F:site-specific DNA-methyltransferase (adenine-specific) activity"/>
    <property type="evidence" value="ECO:0007669"/>
    <property type="project" value="UniProtKB-EC"/>
</dbReference>
<dbReference type="PIRSF" id="PIRSF015855">
    <property type="entry name" value="TypeIII_Mtase_mKpnI"/>
    <property type="match status" value="1"/>
</dbReference>
<dbReference type="InterPro" id="IPR002295">
    <property type="entry name" value="N4/N6-MTase_EcoPI_Mod-like"/>
</dbReference>
<evidence type="ECO:0000256" key="2">
    <source>
        <dbReference type="ARBA" id="ARBA00011900"/>
    </source>
</evidence>
<dbReference type="Gene3D" id="3.40.50.150">
    <property type="entry name" value="Vaccinia Virus protein VP39"/>
    <property type="match status" value="1"/>
</dbReference>
<dbReference type="GO" id="GO:0032259">
    <property type="term" value="P:methylation"/>
    <property type="evidence" value="ECO:0007669"/>
    <property type="project" value="UniProtKB-KW"/>
</dbReference>
<comment type="similarity">
    <text evidence="1">Belongs to the N(4)/N(6)-methyltransferase family.</text>
</comment>
<evidence type="ECO:0000256" key="5">
    <source>
        <dbReference type="ARBA" id="ARBA00022691"/>
    </source>
</evidence>
<evidence type="ECO:0000256" key="1">
    <source>
        <dbReference type="ARBA" id="ARBA00006594"/>
    </source>
</evidence>
<keyword evidence="4 8" id="KW-0808">Transferase</keyword>
<keyword evidence="9" id="KW-1185">Reference proteome</keyword>
<sequence length="686" mass="80349">MSDSKETIENPLEKVQSHDWNRERLEQLKQLMPDLFTSEGKLNINELKKVVDPESVSETERYEFRWFGKSKAKREAFTPTNATLVYDEDRSVNPENSENLIIEGENLQVLKLLSKSYREQVKCIYIDPPYNKDKDFVYRDTWKQDVKSYWEDSEMTENGVNVDTNSETDGRFHSNWLNMMYSRLLIARQLLKEDGVLFISLDDSEIHHLRKLCDDIFGEENFIECITWNKRVPKNDKGIGNIHEYILLYVKNSGVKHEFTMKKGGIEEINRLLFKLKKQKKPIAEAEKEIKRLYKRRDFDRGITLYNSLNADYRLWGKINMSWPNADTFGPNYTVKHPKTGKPVKVPDRGWRWKRDTFNEAANFVDGEYQDITELHDGSFLCGRIWFSNDENTQPSSITYFDEVQRFLLRSILSTKSDGGIEIEKLFEGKSFFSYPKPSRLIKLLFDSIPINKGDIFLDFFAGSGTTGQAIQELNEEDGLIRNYILVQFPEAAEEKSEAFKAGYKKLSDITIERNKRVIEKIIAEKKKDEPDLFSERKDEKEQLKGLGFKVFKLVKSNFPRVEYAPDPEKSEEENIALLKKYITEKEAQLVSAFNREELIAEILIKNGFKLNYTLDKQEQFRENEIFLASDREKETLICLDVSLAEETVGYFKTHTDQKLIVLERALDTTKKWNLKHYMGDKFNAF</sequence>
<reference evidence="9" key="1">
    <citation type="submission" date="2016-11" db="EMBL/GenBank/DDBJ databases">
        <authorList>
            <person name="Varghese N."/>
            <person name="Submissions S."/>
        </authorList>
    </citation>
    <scope>NUCLEOTIDE SEQUENCE [LARGE SCALE GENOMIC DNA]</scope>
    <source>
        <strain evidence="9">DSM 24579</strain>
    </source>
</reference>
<keyword evidence="3 8" id="KW-0489">Methyltransferase</keyword>
<dbReference type="GO" id="GO:0003677">
    <property type="term" value="F:DNA binding"/>
    <property type="evidence" value="ECO:0007669"/>
    <property type="project" value="InterPro"/>
</dbReference>
<dbReference type="Proteomes" id="UP000183945">
    <property type="component" value="Unassembled WGS sequence"/>
</dbReference>
<comment type="catalytic activity">
    <reaction evidence="6">
        <text>a 2'-deoxyadenosine in DNA + S-adenosyl-L-methionine = an N(6)-methyl-2'-deoxyadenosine in DNA + S-adenosyl-L-homocysteine + H(+)</text>
        <dbReference type="Rhea" id="RHEA:15197"/>
        <dbReference type="Rhea" id="RHEA-COMP:12418"/>
        <dbReference type="Rhea" id="RHEA-COMP:12419"/>
        <dbReference type="ChEBI" id="CHEBI:15378"/>
        <dbReference type="ChEBI" id="CHEBI:57856"/>
        <dbReference type="ChEBI" id="CHEBI:59789"/>
        <dbReference type="ChEBI" id="CHEBI:90615"/>
        <dbReference type="ChEBI" id="CHEBI:90616"/>
        <dbReference type="EC" id="2.1.1.72"/>
    </reaction>
</comment>
<evidence type="ECO:0000313" key="9">
    <source>
        <dbReference type="Proteomes" id="UP000183945"/>
    </source>
</evidence>
<gene>
    <name evidence="8" type="ORF">SAMN05444483_10763</name>
</gene>
<dbReference type="EC" id="2.1.1.72" evidence="2"/>